<dbReference type="Proteomes" id="UP001626550">
    <property type="component" value="Unassembled WGS sequence"/>
</dbReference>
<dbReference type="EMBL" id="JBJKFK010001018">
    <property type="protein sequence ID" value="KAL3314369.1"/>
    <property type="molecule type" value="Genomic_DNA"/>
</dbReference>
<reference evidence="1 2" key="1">
    <citation type="submission" date="2024-11" db="EMBL/GenBank/DDBJ databases">
        <title>Adaptive evolution of stress response genes in parasites aligns with host niche diversity.</title>
        <authorList>
            <person name="Hahn C."/>
            <person name="Resl P."/>
        </authorList>
    </citation>
    <scope>NUCLEOTIDE SEQUENCE [LARGE SCALE GENOMIC DNA]</scope>
    <source>
        <strain evidence="1">EGGRZ-B1_66</strain>
        <tissue evidence="1">Body</tissue>
    </source>
</reference>
<sequence length="106" mass="11125">MKCSILSLSPGSVMALTNMVVSQLQNSNNSATKAFDPEANLKSGMARTPPSQVALLLDSESLKAKAEVIIETTVAPTGPSTTIANSAAVLHMQIFITIGNLLIVLW</sequence>
<dbReference type="AlphaFoldDB" id="A0ABD2Q447"/>
<evidence type="ECO:0000313" key="1">
    <source>
        <dbReference type="EMBL" id="KAL3314369.1"/>
    </source>
</evidence>
<protein>
    <submittedName>
        <fullName evidence="1">Uncharacterized protein</fullName>
    </submittedName>
</protein>
<name>A0ABD2Q447_9PLAT</name>
<comment type="caution">
    <text evidence="1">The sequence shown here is derived from an EMBL/GenBank/DDBJ whole genome shotgun (WGS) entry which is preliminary data.</text>
</comment>
<organism evidence="1 2">
    <name type="scientific">Cichlidogyrus casuarinus</name>
    <dbReference type="NCBI Taxonomy" id="1844966"/>
    <lineage>
        <taxon>Eukaryota</taxon>
        <taxon>Metazoa</taxon>
        <taxon>Spiralia</taxon>
        <taxon>Lophotrochozoa</taxon>
        <taxon>Platyhelminthes</taxon>
        <taxon>Monogenea</taxon>
        <taxon>Monopisthocotylea</taxon>
        <taxon>Dactylogyridea</taxon>
        <taxon>Ancyrocephalidae</taxon>
        <taxon>Cichlidogyrus</taxon>
    </lineage>
</organism>
<evidence type="ECO:0000313" key="2">
    <source>
        <dbReference type="Proteomes" id="UP001626550"/>
    </source>
</evidence>
<accession>A0ABD2Q447</accession>
<proteinExistence type="predicted"/>
<keyword evidence="2" id="KW-1185">Reference proteome</keyword>
<gene>
    <name evidence="1" type="ORF">Ciccas_007011</name>
</gene>